<evidence type="ECO:0000313" key="5">
    <source>
        <dbReference type="WBParaSite" id="Minc3s05746g38760"/>
    </source>
</evidence>
<keyword evidence="2" id="KW-0539">Nucleus</keyword>
<evidence type="ECO:0000256" key="2">
    <source>
        <dbReference type="ARBA" id="ARBA00023242"/>
    </source>
</evidence>
<name>A0A914NLP0_MELIC</name>
<evidence type="ECO:0000256" key="1">
    <source>
        <dbReference type="ARBA" id="ARBA00004123"/>
    </source>
</evidence>
<dbReference type="Pfam" id="PF12157">
    <property type="entry name" value="DUF3591"/>
    <property type="match status" value="1"/>
</dbReference>
<dbReference type="GO" id="GO:0016251">
    <property type="term" value="F:RNA polymerase II general transcription initiation factor activity"/>
    <property type="evidence" value="ECO:0007669"/>
    <property type="project" value="InterPro"/>
</dbReference>
<proteinExistence type="predicted"/>
<dbReference type="WBParaSite" id="Minc3s05746g38760">
    <property type="protein sequence ID" value="Minc3s05746g38760"/>
    <property type="gene ID" value="Minc3s05746g38760"/>
</dbReference>
<dbReference type="GO" id="GO:0005669">
    <property type="term" value="C:transcription factor TFIID complex"/>
    <property type="evidence" value="ECO:0007669"/>
    <property type="project" value="InterPro"/>
</dbReference>
<dbReference type="PANTHER" id="PTHR13900">
    <property type="entry name" value="TRANSCRIPTION INITIATION FACTOR TFIID"/>
    <property type="match status" value="1"/>
</dbReference>
<dbReference type="PANTHER" id="PTHR13900:SF0">
    <property type="entry name" value="TRANSCRIPTION INITIATION FACTOR TFIID SUBUNIT 1"/>
    <property type="match status" value="1"/>
</dbReference>
<reference evidence="5" key="1">
    <citation type="submission" date="2022-11" db="UniProtKB">
        <authorList>
            <consortium name="WormBaseParasite"/>
        </authorList>
    </citation>
    <scope>IDENTIFICATION</scope>
</reference>
<accession>A0A914NLP0</accession>
<dbReference type="GO" id="GO:0051123">
    <property type="term" value="P:RNA polymerase II preinitiation complex assembly"/>
    <property type="evidence" value="ECO:0007669"/>
    <property type="project" value="TreeGrafter"/>
</dbReference>
<dbReference type="InterPro" id="IPR022591">
    <property type="entry name" value="TAF1_HAT_dom"/>
</dbReference>
<evidence type="ECO:0000313" key="4">
    <source>
        <dbReference type="Proteomes" id="UP000887563"/>
    </source>
</evidence>
<dbReference type="GO" id="GO:0017025">
    <property type="term" value="F:TBP-class protein binding"/>
    <property type="evidence" value="ECO:0007669"/>
    <property type="project" value="InterPro"/>
</dbReference>
<protein>
    <submittedName>
        <fullName evidence="5">Transcription initiation factor TFIID subunit 1 histone acetyltransferase domain-containing protein</fullName>
    </submittedName>
</protein>
<keyword evidence="4" id="KW-1185">Reference proteome</keyword>
<dbReference type="Proteomes" id="UP000887563">
    <property type="component" value="Unplaced"/>
</dbReference>
<feature type="domain" description="Transcription initiation factor TFIID subunit 1 histone acetyltransferase" evidence="3">
    <location>
        <begin position="1"/>
        <end position="239"/>
    </location>
</feature>
<dbReference type="GO" id="GO:0004402">
    <property type="term" value="F:histone acetyltransferase activity"/>
    <property type="evidence" value="ECO:0007669"/>
    <property type="project" value="InterPro"/>
</dbReference>
<dbReference type="InterPro" id="IPR040240">
    <property type="entry name" value="TAF1"/>
</dbReference>
<organism evidence="4 5">
    <name type="scientific">Meloidogyne incognita</name>
    <name type="common">Southern root-knot nematode worm</name>
    <name type="synonym">Oxyuris incognita</name>
    <dbReference type="NCBI Taxonomy" id="6306"/>
    <lineage>
        <taxon>Eukaryota</taxon>
        <taxon>Metazoa</taxon>
        <taxon>Ecdysozoa</taxon>
        <taxon>Nematoda</taxon>
        <taxon>Chromadorea</taxon>
        <taxon>Rhabditida</taxon>
        <taxon>Tylenchina</taxon>
        <taxon>Tylenchomorpha</taxon>
        <taxon>Tylenchoidea</taxon>
        <taxon>Meloidogynidae</taxon>
        <taxon>Meloidogyninae</taxon>
        <taxon>Meloidogyne</taxon>
        <taxon>Meloidogyne incognita group</taxon>
    </lineage>
</organism>
<comment type="subcellular location">
    <subcellularLocation>
        <location evidence="1">Nucleus</location>
    </subcellularLocation>
</comment>
<evidence type="ECO:0000259" key="3">
    <source>
        <dbReference type="Pfam" id="PF12157"/>
    </source>
</evidence>
<sequence length="301" mass="34629">MPLIEVPSPNSKRAKDFGKDFMMSCIYRLFWENDKKPRRVRMDELRRIFPNQDAIIRKNLKPIAEFKRVGVGLEFWVLKDNFRLPSLEEVANMLTPEMYCAQLSMMAAEQRLRDAGYGEKYLHVAENADDSDDQQNIGEEEIKCAPWNTTRAYIAVMKGKGYLDQTGIADPTGCGLGFSFLRVSAKPQKVTKEEVDNEAPKKLVTGTNADLRKLPIKEARQMCREFGLLEEEISQLERWFDFLIFLFCNRIEGWNQGWAQLRIASCGLRKLRGFLQLRVADCVCGFLKKIASCGLRVADFF</sequence>
<dbReference type="AlphaFoldDB" id="A0A914NLP0"/>